<dbReference type="WBParaSite" id="SVE_0799900.1">
    <property type="protein sequence ID" value="SVE_0799900.1"/>
    <property type="gene ID" value="SVE_0799900"/>
</dbReference>
<dbReference type="Gene3D" id="3.30.70.270">
    <property type="match status" value="1"/>
</dbReference>
<dbReference type="InterPro" id="IPR043502">
    <property type="entry name" value="DNA/RNA_pol_sf"/>
</dbReference>
<evidence type="ECO:0000313" key="2">
    <source>
        <dbReference type="Proteomes" id="UP000035680"/>
    </source>
</evidence>
<reference evidence="3" key="2">
    <citation type="submission" date="2015-08" db="UniProtKB">
        <authorList>
            <consortium name="WormBaseParasite"/>
        </authorList>
    </citation>
    <scope>IDENTIFICATION</scope>
</reference>
<dbReference type="AlphaFoldDB" id="A0A0K0FGJ6"/>
<dbReference type="InterPro" id="IPR043128">
    <property type="entry name" value="Rev_trsase/Diguanyl_cyclase"/>
</dbReference>
<feature type="domain" description="Reverse transcriptase" evidence="1">
    <location>
        <begin position="206"/>
        <end position="300"/>
    </location>
</feature>
<reference evidence="2" key="1">
    <citation type="submission" date="2014-07" db="EMBL/GenBank/DDBJ databases">
        <authorList>
            <person name="Martin A.A"/>
            <person name="De Silva N."/>
        </authorList>
    </citation>
    <scope>NUCLEOTIDE SEQUENCE</scope>
</reference>
<dbReference type="InterPro" id="IPR000477">
    <property type="entry name" value="RT_dom"/>
</dbReference>
<dbReference type="PANTHER" id="PTHR37984">
    <property type="entry name" value="PROTEIN CBG26694"/>
    <property type="match status" value="1"/>
</dbReference>
<dbReference type="Pfam" id="PF00078">
    <property type="entry name" value="RVT_1"/>
    <property type="match status" value="1"/>
</dbReference>
<keyword evidence="2" id="KW-1185">Reference proteome</keyword>
<dbReference type="InterPro" id="IPR050951">
    <property type="entry name" value="Retrovirus_Pol_polyprotein"/>
</dbReference>
<dbReference type="PANTHER" id="PTHR37984:SF7">
    <property type="entry name" value="INTEGRASE CATALYTIC DOMAIN-CONTAINING PROTEIN"/>
    <property type="match status" value="1"/>
</dbReference>
<organism evidence="2 3">
    <name type="scientific">Strongyloides venezuelensis</name>
    <name type="common">Threadworm</name>
    <dbReference type="NCBI Taxonomy" id="75913"/>
    <lineage>
        <taxon>Eukaryota</taxon>
        <taxon>Metazoa</taxon>
        <taxon>Ecdysozoa</taxon>
        <taxon>Nematoda</taxon>
        <taxon>Chromadorea</taxon>
        <taxon>Rhabditida</taxon>
        <taxon>Tylenchina</taxon>
        <taxon>Panagrolaimomorpha</taxon>
        <taxon>Strongyloidoidea</taxon>
        <taxon>Strongyloididae</taxon>
        <taxon>Strongyloides</taxon>
    </lineage>
</organism>
<dbReference type="Proteomes" id="UP000035680">
    <property type="component" value="Unassembled WGS sequence"/>
</dbReference>
<evidence type="ECO:0000313" key="3">
    <source>
        <dbReference type="WBParaSite" id="SVE_0799900.1"/>
    </source>
</evidence>
<dbReference type="SUPFAM" id="SSF56672">
    <property type="entry name" value="DNA/RNA polymerases"/>
    <property type="match status" value="1"/>
</dbReference>
<proteinExistence type="predicted"/>
<name>A0A0K0FGJ6_STRVS</name>
<accession>A0A0K0FGJ6</accession>
<evidence type="ECO:0000259" key="1">
    <source>
        <dbReference type="Pfam" id="PF00078"/>
    </source>
</evidence>
<sequence length="616" mass="70784">MLHTPPLYADFVLKTDACVTEIAGFLIYKQSDGTPQLIGHFAKQLLIQQYADILFKIASYDVSIRYVNGTSNGFGDMLSRMFENEVNHISEVKDSEISKRSRGHPRKEKFNYTLTPIGNNIQLLDIQNKNKPLMEAFKTGEYYVVPIKQDSNSSFITDAHDFRGSLTLTSSGNLHILLITDLATSYWYTEAVKDTKAETIIHSLQKAWHTTYQMTRLPIRARNSPIIYQRILEKQFENFLNEDEENVVLYQDDILYTSSSSIDHHHHTVLKIFQLLNSLGVRQDLQKCAIGRESVCYLGWLFKNNTMSISKDSAFKILKRKKPETGKHFHRTSAIELRLSTFHPIICGKKITIKSNHKPHSQIFNVKKPSQYADILSKIASFDVSIRYVNGTSNGFADMLSRMFENEVNHISEVKDSEISKRSRGHPKKEKFNYTLTPISNNIQLLDIQNKNKPLMEAFKTGEYYVVPIKQDSNSSFITDAHDFRGSLTLTSSGNLHILLITDLATSYWYTEAVKDTKAETIIHSLQKAWHVWIHCENNLLSRIIFLKEGIVKKGKNNLVEEIETCKRSYQKIWDSRNLPPNKIVEQRELQVRFEGGLVKHEDQLRVSSRKKGGVI</sequence>
<protein>
    <submittedName>
        <fullName evidence="3">Reverse transcriptase domain-containing protein</fullName>
    </submittedName>
</protein>